<evidence type="ECO:0000256" key="1">
    <source>
        <dbReference type="SAM" id="SignalP"/>
    </source>
</evidence>
<keyword evidence="1" id="KW-0732">Signal</keyword>
<gene>
    <name evidence="2" type="ORF">IAD26_04315</name>
</gene>
<evidence type="ECO:0000313" key="3">
    <source>
        <dbReference type="Proteomes" id="UP000886748"/>
    </source>
</evidence>
<reference evidence="2" key="2">
    <citation type="journal article" date="2021" name="PeerJ">
        <title>Extensive microbial diversity within the chicken gut microbiome revealed by metagenomics and culture.</title>
        <authorList>
            <person name="Gilroy R."/>
            <person name="Ravi A."/>
            <person name="Getino M."/>
            <person name="Pursley I."/>
            <person name="Horton D.L."/>
            <person name="Alikhan N.F."/>
            <person name="Baker D."/>
            <person name="Gharbi K."/>
            <person name="Hall N."/>
            <person name="Watson M."/>
            <person name="Adriaenssens E.M."/>
            <person name="Foster-Nyarko E."/>
            <person name="Jarju S."/>
            <person name="Secka A."/>
            <person name="Antonio M."/>
            <person name="Oren A."/>
            <person name="Chaudhuri R.R."/>
            <person name="La Ragione R."/>
            <person name="Hildebrand F."/>
            <person name="Pallen M.J."/>
        </authorList>
    </citation>
    <scope>NUCLEOTIDE SEQUENCE</scope>
    <source>
        <strain evidence="2">CHK154-7741</strain>
    </source>
</reference>
<comment type="caution">
    <text evidence="2">The sequence shown here is derived from an EMBL/GenBank/DDBJ whole genome shotgun (WGS) entry which is preliminary data.</text>
</comment>
<accession>A0A9D1MZI8</accession>
<feature type="signal peptide" evidence="1">
    <location>
        <begin position="1"/>
        <end position="25"/>
    </location>
</feature>
<organism evidence="2 3">
    <name type="scientific">Candidatus Limenecus avicola</name>
    <dbReference type="NCBI Taxonomy" id="2840847"/>
    <lineage>
        <taxon>Bacteria</taxon>
        <taxon>Bacillati</taxon>
        <taxon>Bacillota</taxon>
        <taxon>Clostridia</taxon>
        <taxon>Eubacteriales</taxon>
        <taxon>Clostridiaceae</taxon>
        <taxon>Clostridiaceae incertae sedis</taxon>
        <taxon>Candidatus Limenecus</taxon>
    </lineage>
</organism>
<name>A0A9D1MZI8_9CLOT</name>
<feature type="chain" id="PRO_5039512304" evidence="1">
    <location>
        <begin position="26"/>
        <end position="326"/>
    </location>
</feature>
<dbReference type="Proteomes" id="UP000886748">
    <property type="component" value="Unassembled WGS sequence"/>
</dbReference>
<dbReference type="AlphaFoldDB" id="A0A9D1MZI8"/>
<protein>
    <submittedName>
        <fullName evidence="2">Uncharacterized protein</fullName>
    </submittedName>
</protein>
<reference evidence="2" key="1">
    <citation type="submission" date="2020-10" db="EMBL/GenBank/DDBJ databases">
        <authorList>
            <person name="Gilroy R."/>
        </authorList>
    </citation>
    <scope>NUCLEOTIDE SEQUENCE</scope>
    <source>
        <strain evidence="2">CHK154-7741</strain>
    </source>
</reference>
<proteinExistence type="predicted"/>
<evidence type="ECO:0000313" key="2">
    <source>
        <dbReference type="EMBL" id="HIU92342.1"/>
    </source>
</evidence>
<dbReference type="SUPFAM" id="SSF69304">
    <property type="entry name" value="Tricorn protease N-terminal domain"/>
    <property type="match status" value="1"/>
</dbReference>
<dbReference type="EMBL" id="DVOD01000030">
    <property type="protein sequence ID" value="HIU92342.1"/>
    <property type="molecule type" value="Genomic_DNA"/>
</dbReference>
<sequence>MYKVLLRCTAIFLCLFVFNAQYSYAFDFERDIASKFFWTKSYKKAHPRPVNNMPKTMQDYYRAVNKAAAQNQEIPSPHFEKDSKLVDLPDPSTLLVKYNNPPGQTDINLNALKKKRKVNSIGVVSPQFDKMVYSTVYYYPSTKTAGTELYLMNLDLNKNIKDRIEQAHVNHGKKTIHRTQMDSLDLDIQKTLTVVDWSADGKRIAIKEKISYTPEGLWRTNLLVYDLETGKVKDLTEVREAIQYYWREKENLYLKDYRWDIYPVGWDALNPERIIVFAYAATGEKPKYLGAWSVDYHGDRAMLMSLTSTNFEVTQSGSCLKTELQN</sequence>